<dbReference type="InterPro" id="IPR038071">
    <property type="entry name" value="UROD/MetE-like_sf"/>
</dbReference>
<name>A0A6G1LB24_9PEZI</name>
<evidence type="ECO:0008006" key="3">
    <source>
        <dbReference type="Google" id="ProtNLM"/>
    </source>
</evidence>
<dbReference type="EMBL" id="ML995831">
    <property type="protein sequence ID" value="KAF2769769.1"/>
    <property type="molecule type" value="Genomic_DNA"/>
</dbReference>
<dbReference type="OrthoDB" id="5422863at2759"/>
<proteinExistence type="predicted"/>
<dbReference type="SUPFAM" id="SSF51726">
    <property type="entry name" value="UROD/MetE-like"/>
    <property type="match status" value="1"/>
</dbReference>
<dbReference type="Gene3D" id="3.20.20.210">
    <property type="match status" value="1"/>
</dbReference>
<gene>
    <name evidence="1" type="ORF">EJ03DRAFT_292530</name>
</gene>
<keyword evidence="2" id="KW-1185">Reference proteome</keyword>
<accession>A0A6G1LB24</accession>
<evidence type="ECO:0000313" key="1">
    <source>
        <dbReference type="EMBL" id="KAF2769769.1"/>
    </source>
</evidence>
<dbReference type="AlphaFoldDB" id="A0A6G1LB24"/>
<reference evidence="1" key="1">
    <citation type="journal article" date="2020" name="Stud. Mycol.">
        <title>101 Dothideomycetes genomes: a test case for predicting lifestyles and emergence of pathogens.</title>
        <authorList>
            <person name="Haridas S."/>
            <person name="Albert R."/>
            <person name="Binder M."/>
            <person name="Bloem J."/>
            <person name="Labutti K."/>
            <person name="Salamov A."/>
            <person name="Andreopoulos B."/>
            <person name="Baker S."/>
            <person name="Barry K."/>
            <person name="Bills G."/>
            <person name="Bluhm B."/>
            <person name="Cannon C."/>
            <person name="Castanera R."/>
            <person name="Culley D."/>
            <person name="Daum C."/>
            <person name="Ezra D."/>
            <person name="Gonzalez J."/>
            <person name="Henrissat B."/>
            <person name="Kuo A."/>
            <person name="Liang C."/>
            <person name="Lipzen A."/>
            <person name="Lutzoni F."/>
            <person name="Magnuson J."/>
            <person name="Mondo S."/>
            <person name="Nolan M."/>
            <person name="Ohm R."/>
            <person name="Pangilinan J."/>
            <person name="Park H.-J."/>
            <person name="Ramirez L."/>
            <person name="Alfaro M."/>
            <person name="Sun H."/>
            <person name="Tritt A."/>
            <person name="Yoshinaga Y."/>
            <person name="Zwiers L.-H."/>
            <person name="Turgeon B."/>
            <person name="Goodwin S."/>
            <person name="Spatafora J."/>
            <person name="Crous P."/>
            <person name="Grigoriev I."/>
        </authorList>
    </citation>
    <scope>NUCLEOTIDE SEQUENCE</scope>
    <source>
        <strain evidence="1">CBS 116005</strain>
    </source>
</reference>
<sequence>MAPTSPTSALFIGSVPLSSAEEVFTTLSTALPEKTLPRIPDGEIGARNNFTLFQAFALAGTGKPQILKKGPGEGQRWRDFTSEEVEETMKDFPEIQTGYDTYAMESYKAFAELKKEGKIPSTTKFQVGIPTPASVVGPFVQPAFQPKIYPLYMAALERAIKNIQAQIPHDQLALQLDLAIDFALLHGQNGYEIVPVPITYMPDLQKTEEVKQQVLGDILRLANLVEPDVELGFHFCYGDLGKSHFFEPPNTGMVAEVGQTLVKELKRDIAWLHFAVPKARTDEEYLKPFAEKLLPVLGAKTEVYVGLVHEYDLEGTKARLKTAKKVLGERPFGVSTECGLGRRNAEDLKGVLEIERAVLGL</sequence>
<organism evidence="1 2">
    <name type="scientific">Teratosphaeria nubilosa</name>
    <dbReference type="NCBI Taxonomy" id="161662"/>
    <lineage>
        <taxon>Eukaryota</taxon>
        <taxon>Fungi</taxon>
        <taxon>Dikarya</taxon>
        <taxon>Ascomycota</taxon>
        <taxon>Pezizomycotina</taxon>
        <taxon>Dothideomycetes</taxon>
        <taxon>Dothideomycetidae</taxon>
        <taxon>Mycosphaerellales</taxon>
        <taxon>Teratosphaeriaceae</taxon>
        <taxon>Teratosphaeria</taxon>
    </lineage>
</organism>
<protein>
    <recommendedName>
        <fullName evidence="3">UROD/MetE-like protein</fullName>
    </recommendedName>
</protein>
<dbReference type="Proteomes" id="UP000799436">
    <property type="component" value="Unassembled WGS sequence"/>
</dbReference>
<evidence type="ECO:0000313" key="2">
    <source>
        <dbReference type="Proteomes" id="UP000799436"/>
    </source>
</evidence>